<sequence>ISGWTHWTAVLREAEGGQKWAVDSWIQKNGVNPAIVKAEKWYITDLEDLPGATL</sequence>
<protein>
    <submittedName>
        <fullName evidence="1">Uncharacterized protein</fullName>
    </submittedName>
</protein>
<feature type="non-terminal residue" evidence="1">
    <location>
        <position position="1"/>
    </location>
</feature>
<reference evidence="1" key="1">
    <citation type="journal article" date="2014" name="Front. Microbiol.">
        <title>High frequency of phylogenetically diverse reductive dehalogenase-homologous genes in deep subseafloor sedimentary metagenomes.</title>
        <authorList>
            <person name="Kawai M."/>
            <person name="Futagami T."/>
            <person name="Toyoda A."/>
            <person name="Takaki Y."/>
            <person name="Nishi S."/>
            <person name="Hori S."/>
            <person name="Arai W."/>
            <person name="Tsubouchi T."/>
            <person name="Morono Y."/>
            <person name="Uchiyama I."/>
            <person name="Ito T."/>
            <person name="Fujiyama A."/>
            <person name="Inagaki F."/>
            <person name="Takami H."/>
        </authorList>
    </citation>
    <scope>NUCLEOTIDE SEQUENCE</scope>
    <source>
        <strain evidence="1">Expedition CK06-06</strain>
    </source>
</reference>
<dbReference type="AlphaFoldDB" id="X0WKQ4"/>
<proteinExistence type="predicted"/>
<accession>X0WKQ4</accession>
<evidence type="ECO:0000313" key="1">
    <source>
        <dbReference type="EMBL" id="GAG25073.1"/>
    </source>
</evidence>
<organism evidence="1">
    <name type="scientific">marine sediment metagenome</name>
    <dbReference type="NCBI Taxonomy" id="412755"/>
    <lineage>
        <taxon>unclassified sequences</taxon>
        <taxon>metagenomes</taxon>
        <taxon>ecological metagenomes</taxon>
    </lineage>
</organism>
<name>X0WKQ4_9ZZZZ</name>
<gene>
    <name evidence="1" type="ORF">S01H1_53556</name>
</gene>
<dbReference type="EMBL" id="BARS01034685">
    <property type="protein sequence ID" value="GAG25073.1"/>
    <property type="molecule type" value="Genomic_DNA"/>
</dbReference>
<comment type="caution">
    <text evidence="1">The sequence shown here is derived from an EMBL/GenBank/DDBJ whole genome shotgun (WGS) entry which is preliminary data.</text>
</comment>